<feature type="region of interest" description="Disordered" evidence="11">
    <location>
        <begin position="396"/>
        <end position="438"/>
    </location>
</feature>
<dbReference type="Gene3D" id="4.10.530.10">
    <property type="entry name" value="Gamma-fibrinogen Carboxyl Terminal Fragment, domain 2"/>
    <property type="match status" value="1"/>
</dbReference>
<evidence type="ECO:0000256" key="1">
    <source>
        <dbReference type="ARBA" id="ARBA00004613"/>
    </source>
</evidence>
<feature type="chain" id="PRO_5044883257" description="Fibrinogen C-terminal domain-containing protein" evidence="12">
    <location>
        <begin position="20"/>
        <end position="734"/>
    </location>
</feature>
<dbReference type="SUPFAM" id="SSF56496">
    <property type="entry name" value="Fibrinogen C-terminal domain-like"/>
    <property type="match status" value="1"/>
</dbReference>
<evidence type="ECO:0000256" key="3">
    <source>
        <dbReference type="ARBA" id="ARBA00022696"/>
    </source>
</evidence>
<evidence type="ECO:0000313" key="14">
    <source>
        <dbReference type="EMBL" id="KAL0970678.1"/>
    </source>
</evidence>
<comment type="caution">
    <text evidence="14">The sequence shown here is derived from an EMBL/GenBank/DDBJ whole genome shotgun (WGS) entry which is preliminary data.</text>
</comment>
<evidence type="ECO:0000256" key="10">
    <source>
        <dbReference type="SAM" id="Coils"/>
    </source>
</evidence>
<dbReference type="InterPro" id="IPR037579">
    <property type="entry name" value="FIB_ANG-like"/>
</dbReference>
<dbReference type="CDD" id="cd00087">
    <property type="entry name" value="FReD"/>
    <property type="match status" value="1"/>
</dbReference>
<dbReference type="AlphaFoldDB" id="A0ABD0X6Q4"/>
<feature type="signal peptide" evidence="12">
    <location>
        <begin position="1"/>
        <end position="19"/>
    </location>
</feature>
<keyword evidence="15" id="KW-1185">Reference proteome</keyword>
<evidence type="ECO:0000256" key="2">
    <source>
        <dbReference type="ARBA" id="ARBA00022525"/>
    </source>
</evidence>
<reference evidence="14 15" key="1">
    <citation type="submission" date="2024-06" db="EMBL/GenBank/DDBJ databases">
        <authorList>
            <person name="Pan Q."/>
            <person name="Wen M."/>
            <person name="Jouanno E."/>
            <person name="Zahm M."/>
            <person name="Klopp C."/>
            <person name="Cabau C."/>
            <person name="Louis A."/>
            <person name="Berthelot C."/>
            <person name="Parey E."/>
            <person name="Roest Crollius H."/>
            <person name="Montfort J."/>
            <person name="Robinson-Rechavi M."/>
            <person name="Bouchez O."/>
            <person name="Lampietro C."/>
            <person name="Lopez Roques C."/>
            <person name="Donnadieu C."/>
            <person name="Postlethwait J."/>
            <person name="Bobe J."/>
            <person name="Verreycken H."/>
            <person name="Guiguen Y."/>
        </authorList>
    </citation>
    <scope>NUCLEOTIDE SEQUENCE [LARGE SCALE GENOMIC DNA]</scope>
    <source>
        <strain evidence="14">Up_M1</strain>
        <tissue evidence="14">Testis</tissue>
    </source>
</reference>
<keyword evidence="3" id="KW-0356">Hemostasis</keyword>
<dbReference type="PROSITE" id="PS51406">
    <property type="entry name" value="FIBRINOGEN_C_2"/>
    <property type="match status" value="1"/>
</dbReference>
<dbReference type="PROSITE" id="PS00514">
    <property type="entry name" value="FIBRINOGEN_C_1"/>
    <property type="match status" value="1"/>
</dbReference>
<dbReference type="InterPro" id="IPR002181">
    <property type="entry name" value="Fibrinogen_a/b/g_C_dom"/>
</dbReference>
<keyword evidence="7" id="KW-1015">Disulfide bond</keyword>
<sequence>MKLLGVVFCFLAILVSSWGEDVATVVNPRGARPMELGYKEDKCVTEKSLPLCLDDDWGPKCPSGCRLQGLLDQTDHSLLKKIEKIRLLLDQNQAKHRSADQASKQTYDFLKEKLLNNAGNDNNFYEVAERLRQRIVELKIKIDRQLRTLNALKTRVRDQVVEMQRLEVDIDIKLRSCKGSCKIYSEFSVDKESYVSLEKQITQLESQSVQSVETVGALHLLKSRPLKDVVVDTIFKSAHTAEQKQDFFPEVKTVKLVLEAEGSSASSAATVSKDSGSTIYRPSTSGSSSGTLSGSKEGPKKGITELSGSSTDFFQGMGSLGGGLGSLGGGDFDATGSRLITMSCTKEVRKTVTQTKDGPVEQIEEKYTGPGCDTLKIGGGGGMSEFFPALTSSFSSSSSSFSKTTGGVKTESSVNTKLADGPGSSSSISSTKMGTKGSTRTVITDTNVGDFGEDPFGMDLGAFARGNIEDDVPDFHARSVKTSIRSERQADYVGKDCADIQQNHLTGEKSGLYKINPSSRAGEGVVEVYCDQEGLLTGWTLVQQRQHGGVSFNQSWAKYQNGFGRVDAVGNGDIWLGLKHMHLLTREESMLRVELEDWEGGVATAEYTVQVGSEAEGYKLMVSEYTGDAGDALVKGDRSSGGQHFLSHAGMKFSTFDKDNDQWEENCAEMYGGGWWYNNCQSANLNGVYYKGGKYDPGNNTPYEIENGVVWLTYKPADYSLKTTRMKIRPVTMA</sequence>
<keyword evidence="4 12" id="KW-0732">Signal</keyword>
<feature type="coiled-coil region" evidence="10">
    <location>
        <begin position="128"/>
        <end position="169"/>
    </location>
</feature>
<evidence type="ECO:0000256" key="8">
    <source>
        <dbReference type="ARBA" id="ARBA00023180"/>
    </source>
</evidence>
<evidence type="ECO:0000256" key="6">
    <source>
        <dbReference type="ARBA" id="ARBA00023084"/>
    </source>
</evidence>
<evidence type="ECO:0000313" key="15">
    <source>
        <dbReference type="Proteomes" id="UP001557470"/>
    </source>
</evidence>
<evidence type="ECO:0000256" key="9">
    <source>
        <dbReference type="ARBA" id="ARBA00025974"/>
    </source>
</evidence>
<feature type="domain" description="Fibrinogen C-terminal" evidence="13">
    <location>
        <begin position="488"/>
        <end position="732"/>
    </location>
</feature>
<evidence type="ECO:0000256" key="7">
    <source>
        <dbReference type="ARBA" id="ARBA00023157"/>
    </source>
</evidence>
<evidence type="ECO:0000259" key="13">
    <source>
        <dbReference type="PROSITE" id="PS51406"/>
    </source>
</evidence>
<gene>
    <name evidence="14" type="ORF">UPYG_G00245600</name>
</gene>
<comment type="subcellular location">
    <subcellularLocation>
        <location evidence="1">Secreted</location>
    </subcellularLocation>
</comment>
<dbReference type="SUPFAM" id="SSF58010">
    <property type="entry name" value="Fibrinogen coiled-coil and central regions"/>
    <property type="match status" value="1"/>
</dbReference>
<dbReference type="SMART" id="SM00186">
    <property type="entry name" value="FBG"/>
    <property type="match status" value="1"/>
</dbReference>
<organism evidence="14 15">
    <name type="scientific">Umbra pygmaea</name>
    <name type="common">Eastern mudminnow</name>
    <dbReference type="NCBI Taxonomy" id="75934"/>
    <lineage>
        <taxon>Eukaryota</taxon>
        <taxon>Metazoa</taxon>
        <taxon>Chordata</taxon>
        <taxon>Craniata</taxon>
        <taxon>Vertebrata</taxon>
        <taxon>Euteleostomi</taxon>
        <taxon>Actinopterygii</taxon>
        <taxon>Neopterygii</taxon>
        <taxon>Teleostei</taxon>
        <taxon>Protacanthopterygii</taxon>
        <taxon>Esociformes</taxon>
        <taxon>Umbridae</taxon>
        <taxon>Umbra</taxon>
    </lineage>
</organism>
<dbReference type="SMART" id="SM01212">
    <property type="entry name" value="Fib_alpha"/>
    <property type="match status" value="1"/>
</dbReference>
<dbReference type="Gene3D" id="3.90.215.10">
    <property type="entry name" value="Gamma Fibrinogen, chain A, domain 1"/>
    <property type="match status" value="1"/>
</dbReference>
<name>A0ABD0X6Q4_UMBPY</name>
<accession>A0ABD0X6Q4</accession>
<dbReference type="PANTHER" id="PTHR47221">
    <property type="entry name" value="FIBRINOGEN ALPHA CHAIN"/>
    <property type="match status" value="1"/>
</dbReference>
<feature type="region of interest" description="Disordered" evidence="11">
    <location>
        <begin position="267"/>
        <end position="308"/>
    </location>
</feature>
<keyword evidence="8" id="KW-0325">Glycoprotein</keyword>
<keyword evidence="2" id="KW-0964">Secreted</keyword>
<evidence type="ECO:0000256" key="4">
    <source>
        <dbReference type="ARBA" id="ARBA00022729"/>
    </source>
</evidence>
<comment type="subunit">
    <text evidence="9">Heterohexamer; disulfide linked. Contains 2 sets of 3 non-identical chains (alpha, beta and gamma). The 2 heterotrimers are in head to head conformation with the N-termini in a small central domain.</text>
</comment>
<dbReference type="Pfam" id="PF08702">
    <property type="entry name" value="Fib_alpha"/>
    <property type="match status" value="1"/>
</dbReference>
<evidence type="ECO:0000256" key="11">
    <source>
        <dbReference type="SAM" id="MobiDB-lite"/>
    </source>
</evidence>
<keyword evidence="5 10" id="KW-0175">Coiled coil</keyword>
<evidence type="ECO:0000256" key="12">
    <source>
        <dbReference type="SAM" id="SignalP"/>
    </source>
</evidence>
<dbReference type="EMBL" id="JAGEUA010000007">
    <property type="protein sequence ID" value="KAL0970678.1"/>
    <property type="molecule type" value="Genomic_DNA"/>
</dbReference>
<dbReference type="InterPro" id="IPR012290">
    <property type="entry name" value="Fibrinogen_a/b/g_coil_dom"/>
</dbReference>
<feature type="compositionally biased region" description="Low complexity" evidence="11">
    <location>
        <begin position="421"/>
        <end position="438"/>
    </location>
</feature>
<protein>
    <recommendedName>
        <fullName evidence="13">Fibrinogen C-terminal domain-containing protein</fullName>
    </recommendedName>
</protein>
<dbReference type="GO" id="GO:0005576">
    <property type="term" value="C:extracellular region"/>
    <property type="evidence" value="ECO:0007669"/>
    <property type="project" value="UniProtKB-SubCell"/>
</dbReference>
<dbReference type="PANTHER" id="PTHR47221:SF6">
    <property type="entry name" value="FIBRINOGEN ALPHA CHAIN"/>
    <property type="match status" value="1"/>
</dbReference>
<dbReference type="InterPro" id="IPR036056">
    <property type="entry name" value="Fibrinogen-like_C"/>
</dbReference>
<evidence type="ECO:0000256" key="5">
    <source>
        <dbReference type="ARBA" id="ARBA00023054"/>
    </source>
</evidence>
<dbReference type="InterPro" id="IPR014716">
    <property type="entry name" value="Fibrinogen_a/b/g_C_1"/>
</dbReference>
<dbReference type="GO" id="GO:0007596">
    <property type="term" value="P:blood coagulation"/>
    <property type="evidence" value="ECO:0007669"/>
    <property type="project" value="UniProtKB-KW"/>
</dbReference>
<dbReference type="Gene3D" id="1.20.5.50">
    <property type="match status" value="1"/>
</dbReference>
<feature type="compositionally biased region" description="Polar residues" evidence="11">
    <location>
        <begin position="403"/>
        <end position="416"/>
    </location>
</feature>
<keyword evidence="6" id="KW-0094">Blood coagulation</keyword>
<feature type="compositionally biased region" description="Polar residues" evidence="11">
    <location>
        <begin position="270"/>
        <end position="282"/>
    </location>
</feature>
<dbReference type="Proteomes" id="UP001557470">
    <property type="component" value="Unassembled WGS sequence"/>
</dbReference>
<dbReference type="Pfam" id="PF00147">
    <property type="entry name" value="Fibrinogen_C"/>
    <property type="match status" value="1"/>
</dbReference>
<feature type="compositionally biased region" description="Low complexity" evidence="11">
    <location>
        <begin position="283"/>
        <end position="295"/>
    </location>
</feature>
<proteinExistence type="predicted"/>
<dbReference type="InterPro" id="IPR020837">
    <property type="entry name" value="Fibrinogen_CS"/>
</dbReference>